<dbReference type="PANTHER" id="PTHR10663:SF333">
    <property type="entry name" value="PROTEIN MON2 HOMOLOG"/>
    <property type="match status" value="1"/>
</dbReference>
<protein>
    <submittedName>
        <fullName evidence="8">Uncharacterized protein</fullName>
    </submittedName>
</protein>
<dbReference type="STRING" id="214684.Q5KN58"/>
<dbReference type="InterPro" id="IPR011989">
    <property type="entry name" value="ARM-like"/>
</dbReference>
<organism evidence="8 9">
    <name type="scientific">Cryptococcus deneoformans (strain JEC21 / ATCC MYA-565)</name>
    <name type="common">Cryptococcus neoformans var. neoformans serotype D</name>
    <dbReference type="NCBI Taxonomy" id="214684"/>
    <lineage>
        <taxon>Eukaryota</taxon>
        <taxon>Fungi</taxon>
        <taxon>Dikarya</taxon>
        <taxon>Basidiomycota</taxon>
        <taxon>Agaricomycotina</taxon>
        <taxon>Tremellomycetes</taxon>
        <taxon>Tremellales</taxon>
        <taxon>Cryptococcaceae</taxon>
        <taxon>Cryptococcus</taxon>
        <taxon>Cryptococcus neoformans species complex</taxon>
    </lineage>
</organism>
<reference evidence="8 9" key="1">
    <citation type="journal article" date="2005" name="Science">
        <title>The genome of the basidiomycetous yeast and human pathogen Cryptococcus neoformans.</title>
        <authorList>
            <person name="Loftus B.J."/>
            <person name="Fung E."/>
            <person name="Roncaglia P."/>
            <person name="Rowley D."/>
            <person name="Amedeo P."/>
            <person name="Bruno D."/>
            <person name="Vamathevan J."/>
            <person name="Miranda M."/>
            <person name="Anderson I.J."/>
            <person name="Fraser J.A."/>
            <person name="Allen J.E."/>
            <person name="Bosdet I.E."/>
            <person name="Brent M.R."/>
            <person name="Chiu R."/>
            <person name="Doering T.L."/>
            <person name="Donlin M.J."/>
            <person name="D'Souza C.A."/>
            <person name="Fox D.S."/>
            <person name="Grinberg V."/>
            <person name="Fu J."/>
            <person name="Fukushima M."/>
            <person name="Haas B.J."/>
            <person name="Huang J.C."/>
            <person name="Janbon G."/>
            <person name="Jones S.J."/>
            <person name="Koo H.L."/>
            <person name="Krzywinski M.I."/>
            <person name="Kwon-Chung J.K."/>
            <person name="Lengeler K.B."/>
            <person name="Maiti R."/>
            <person name="Marra M.A."/>
            <person name="Marra R.E."/>
            <person name="Mathewson C.A."/>
            <person name="Mitchell T.G."/>
            <person name="Pertea M."/>
            <person name="Riggs F.R."/>
            <person name="Salzberg S.L."/>
            <person name="Schein J.E."/>
            <person name="Shvartsbeyn A."/>
            <person name="Shin H."/>
            <person name="Shumway M."/>
            <person name="Specht C.A."/>
            <person name="Suh B.B."/>
            <person name="Tenney A."/>
            <person name="Utterback T.R."/>
            <person name="Wickes B.L."/>
            <person name="Wortman J.R."/>
            <person name="Wye N.H."/>
            <person name="Kronstad J.W."/>
            <person name="Lodge J.K."/>
            <person name="Heitman J."/>
            <person name="Davis R.W."/>
            <person name="Fraser C.M."/>
            <person name="Hyman R.W."/>
        </authorList>
    </citation>
    <scope>NUCLEOTIDE SEQUENCE [LARGE SCALE GENOMIC DNA]</scope>
    <source>
        <strain evidence="9">JEC21 / ATCC MYA-565</strain>
    </source>
</reference>
<dbReference type="VEuPathDB" id="FungiDB:CNA07640"/>
<dbReference type="InterPro" id="IPR016024">
    <property type="entry name" value="ARM-type_fold"/>
</dbReference>
<accession>Q5KN58</accession>
<dbReference type="eggNOG" id="KOG1848">
    <property type="taxonomic scope" value="Eukaryota"/>
</dbReference>
<name>Q5KN58_CRYD1</name>
<dbReference type="Proteomes" id="UP000002149">
    <property type="component" value="Chromosome 1"/>
</dbReference>
<dbReference type="GO" id="GO:0005085">
    <property type="term" value="F:guanyl-nucleotide exchange factor activity"/>
    <property type="evidence" value="ECO:0000318"/>
    <property type="project" value="GO_Central"/>
</dbReference>
<evidence type="ECO:0000256" key="1">
    <source>
        <dbReference type="ARBA" id="ARBA00008144"/>
    </source>
</evidence>
<dbReference type="InterPro" id="IPR032817">
    <property type="entry name" value="Mon2_C"/>
</dbReference>
<dbReference type="Pfam" id="PF16206">
    <property type="entry name" value="Mon2_C"/>
    <property type="match status" value="2"/>
</dbReference>
<dbReference type="InParanoid" id="Q5KN58"/>
<dbReference type="InterPro" id="IPR032629">
    <property type="entry name" value="DCB_dom"/>
</dbReference>
<dbReference type="InterPro" id="IPR032691">
    <property type="entry name" value="Mon2/Sec7/BIG1-like_HUS"/>
</dbReference>
<dbReference type="EMBL" id="AE017341">
    <property type="protein sequence ID" value="AAW41294.2"/>
    <property type="molecule type" value="Genomic_DNA"/>
</dbReference>
<gene>
    <name evidence="8" type="ordered locus">CNA07640</name>
</gene>
<keyword evidence="9" id="KW-1185">Reference proteome</keyword>
<dbReference type="HOGENOM" id="CLU_001169_1_0_1"/>
<dbReference type="GeneID" id="3253880"/>
<dbReference type="RefSeq" id="XP_024512034.1">
    <property type="nucleotide sequence ID" value="XM_024656390.1"/>
</dbReference>
<evidence type="ECO:0000259" key="6">
    <source>
        <dbReference type="Pfam" id="PF16206"/>
    </source>
</evidence>
<feature type="region of interest" description="Disordered" evidence="4">
    <location>
        <begin position="767"/>
        <end position="786"/>
    </location>
</feature>
<feature type="domain" description="Mon2 C-terminal" evidence="6">
    <location>
        <begin position="1281"/>
        <end position="1542"/>
    </location>
</feature>
<evidence type="ECO:0000256" key="3">
    <source>
        <dbReference type="ARBA" id="ARBA00022927"/>
    </source>
</evidence>
<feature type="compositionally biased region" description="Polar residues" evidence="4">
    <location>
        <begin position="767"/>
        <end position="777"/>
    </location>
</feature>
<dbReference type="Pfam" id="PF16213">
    <property type="entry name" value="DCB"/>
    <property type="match status" value="1"/>
</dbReference>
<dbReference type="PaxDb" id="214684-Q5KN58"/>
<feature type="region of interest" description="Disordered" evidence="4">
    <location>
        <begin position="674"/>
        <end position="695"/>
    </location>
</feature>
<accession>Q55YT9</accession>
<comment type="similarity">
    <text evidence="1">Belongs to the MON2 family.</text>
</comment>
<feature type="domain" description="Mon2/Sec7/BIG1-like dimerisation and cyclophilin-binding" evidence="7">
    <location>
        <begin position="15"/>
        <end position="178"/>
    </location>
</feature>
<dbReference type="SUPFAM" id="SSF48371">
    <property type="entry name" value="ARM repeat"/>
    <property type="match status" value="2"/>
</dbReference>
<dbReference type="KEGG" id="cne:CNA07640"/>
<dbReference type="GO" id="GO:0005794">
    <property type="term" value="C:Golgi apparatus"/>
    <property type="evidence" value="ECO:0007669"/>
    <property type="project" value="UniProtKB-ARBA"/>
</dbReference>
<dbReference type="FunCoup" id="Q5KN58">
    <property type="interactions" value="472"/>
</dbReference>
<feature type="domain" description="Mon2 C-terminal" evidence="6">
    <location>
        <begin position="1021"/>
        <end position="1081"/>
    </location>
</feature>
<keyword evidence="3" id="KW-0653">Protein transport</keyword>
<evidence type="ECO:0000259" key="5">
    <source>
        <dbReference type="Pfam" id="PF12783"/>
    </source>
</evidence>
<feature type="domain" description="Mon2/Sec7/BIG1-like HUS" evidence="5">
    <location>
        <begin position="206"/>
        <end position="381"/>
    </location>
</feature>
<evidence type="ECO:0000313" key="9">
    <source>
        <dbReference type="Proteomes" id="UP000002149"/>
    </source>
</evidence>
<dbReference type="GO" id="GO:0015031">
    <property type="term" value="P:protein transport"/>
    <property type="evidence" value="ECO:0007669"/>
    <property type="project" value="UniProtKB-KW"/>
</dbReference>
<proteinExistence type="inferred from homology"/>
<dbReference type="PANTHER" id="PTHR10663">
    <property type="entry name" value="GUANYL-NUCLEOTIDE EXCHANGE FACTOR"/>
    <property type="match status" value="1"/>
</dbReference>
<evidence type="ECO:0000256" key="4">
    <source>
        <dbReference type="SAM" id="MobiDB-lite"/>
    </source>
</evidence>
<evidence type="ECO:0000313" key="8">
    <source>
        <dbReference type="EMBL" id="AAW41294.2"/>
    </source>
</evidence>
<dbReference type="Gene3D" id="1.25.10.10">
    <property type="entry name" value="Leucine-rich Repeat Variant"/>
    <property type="match status" value="1"/>
</dbReference>
<evidence type="ECO:0000256" key="2">
    <source>
        <dbReference type="ARBA" id="ARBA00022448"/>
    </source>
</evidence>
<evidence type="ECO:0000259" key="7">
    <source>
        <dbReference type="Pfam" id="PF16213"/>
    </source>
</evidence>
<dbReference type="Pfam" id="PF12783">
    <property type="entry name" value="Sec7-like_HUS"/>
    <property type="match status" value="1"/>
</dbReference>
<keyword evidence="2" id="KW-0813">Transport</keyword>
<sequence>MAAQTSSKSGQMDHKLLISELQALTVETKRRNPDVKDASEAALEVLKEEPLRRESLLSNAETLLEPITLGCKTKTAKVIGISIAALQRLISLGGLPTEKLPQVLATLTSVANQAVDIQLKLLQTLLSILTFNTDVHDDVLGNALLLCFKLQDSRVSVVSSTAAATLRQAVMLIFNRVSSSIPSTPTTIPLTLPSNPPQTVEVTPSALDAFNIFSDLCLLAATAGSHGSAFSLWKGGDKEKPKLLKLSNLQRTFALELVESILSGYEDGVKKRPELLFLLQHSLHPLLLKLLAEKPTFPIALRVCRLIFLLIRSFIDQLPKEIETYLVSLVKLGTGDAEGEEGKGKENTPPWLKALALEILRGICGDYALLQNIYTHYDQMEGPKLYNRIVSALSHLVNEKPALLGIGTQMHGLGIPATDPSSSNTSLHAAGYLDMGLGMVASAASVGVSTVNAMMGAGGGGLGPHSAMKLRLIEQHDKAEAPLIPETYIYLVALQSLDAIAEGIYTTVASKNPPPTPLQDMASSAWPPLLAALSYCIGTNLSDSLFAEVLTALQNFTVACGLLGLNTPRDALLNILGKYAVPPPAVSAMQSFMEAPNTQRNSGGIAADALGFASSLGVSGPTGPPSLSERNLACLRSMVNTARVLGSTLGNAWHDVLEILQNANFMLATRQSSIARRPTSGEPPKRTAHQTQTTELPEAKPGILQDLDPESIQVLINSLFDSSKDLSDEAFTTFITALCHLSSEMIGMESVSPPAVEAVSEVSVPSTGTALLSPSQDSNRRRTSGLNLSHSIKSGERSFSLTKLKVVSSLNLNRIVTKEPEVGWTAITQHLLAVARHLTAPFTIRIQASDTLGELLLAAVKVGKDSRIQHQVFEVLVHQVDVLPISNSVSTDFDVRSSGYQTLNHLLESSGHSLQVGWKTIFQMLDGACHDKFTSGNDLLAEPRRPSVLSSKGNANLVRIAFPSLTLICNDFLTSLDGEAMRHCIACLGLFGRQKEDVNITLAAIGLLWTVSDAVQGDSKELWLYLLTELLGLGRDSRLEVRNSAIQTLFRCVELYGSGLSPELWEDVFWKIIFPLFDDTQGEESQVLALTSVGSIFGSFLSSTIASLQSFDKIYQHFLGRIKHAFTDGPRTCCTASLTALEKVLVAADANRKELGLVVQKIMDATWETFVTMGTSFSQGEPYTQDNLIALVQIGSLLHGSLSSKDSEKLAQLSDILRSIMTYARSPDYRPDVDVMSPLQTKLCQVVANSDILGYSLVLGDLAEFASLAYVGVGDQGTGSKMTYIALSKWSMSKMAEVFDKAWKEKELYEDGTVEEMLGVYAIPIKLKYDCPPANRFGEDPPLWKSAMTIVTTLLDKVMTALDVETIALDKFENLWAQILEVFGGMLLAESSDNASSDDESFVIEHLTRLRTAVVPRLGNALVPDRVISQLSEILSKSSKLYHYDVRSNGGTTAPGIATTQEALRYWAFDLLVLLATKRDKVEDTGYRGDKRVSQLALPSLINRFEESMRRFKEDKRLRRGLPLGRAREDELLYILKHLATTKIWEGSLAPTGQASELLTAVYEKCPRSHLLPFYPFLLDLSFAQDYMPSLWVTLSEQSELLGTSVSESVIGQEDAFDEAESQLVDAEDEELIEVNAKDLAKRCLELIGLEMGLGGAVAL</sequence>
<dbReference type="OrthoDB" id="294853at2759"/>